<dbReference type="Proteomes" id="UP000575480">
    <property type="component" value="Unassembled WGS sequence"/>
</dbReference>
<evidence type="ECO:0000256" key="1">
    <source>
        <dbReference type="ARBA" id="ARBA00022603"/>
    </source>
</evidence>
<evidence type="ECO:0000256" key="4">
    <source>
        <dbReference type="SAM" id="MobiDB-lite"/>
    </source>
</evidence>
<comment type="catalytic activity">
    <reaction evidence="3">
        <text>a 2'-deoxycytidine in DNA + S-adenosyl-L-methionine = an N(4)-methyl-2'-deoxycytidine in DNA + S-adenosyl-L-homocysteine + H(+)</text>
        <dbReference type="Rhea" id="RHEA:16857"/>
        <dbReference type="Rhea" id="RHEA-COMP:11369"/>
        <dbReference type="Rhea" id="RHEA-COMP:13674"/>
        <dbReference type="ChEBI" id="CHEBI:15378"/>
        <dbReference type="ChEBI" id="CHEBI:57856"/>
        <dbReference type="ChEBI" id="CHEBI:59789"/>
        <dbReference type="ChEBI" id="CHEBI:85452"/>
        <dbReference type="ChEBI" id="CHEBI:137933"/>
        <dbReference type="EC" id="2.1.1.113"/>
    </reaction>
</comment>
<feature type="domain" description="DNA methylase N-4/N-6" evidence="5">
    <location>
        <begin position="23"/>
        <end position="242"/>
    </location>
</feature>
<dbReference type="Pfam" id="PF01555">
    <property type="entry name" value="N6_N4_Mtase"/>
    <property type="match status" value="1"/>
</dbReference>
<proteinExistence type="inferred from homology"/>
<keyword evidence="1 3" id="KW-0489">Methyltransferase</keyword>
<dbReference type="AlphaFoldDB" id="A0A7K4MXC2"/>
<accession>A0A7K4MXC2</accession>
<evidence type="ECO:0000259" key="5">
    <source>
        <dbReference type="Pfam" id="PF01555"/>
    </source>
</evidence>
<evidence type="ECO:0000256" key="3">
    <source>
        <dbReference type="RuleBase" id="RU362026"/>
    </source>
</evidence>
<dbReference type="InterPro" id="IPR001091">
    <property type="entry name" value="RM_Methyltransferase"/>
</dbReference>
<dbReference type="PRINTS" id="PR00508">
    <property type="entry name" value="S21N4MTFRASE"/>
</dbReference>
<dbReference type="EC" id="2.1.1.113" evidence="3"/>
<dbReference type="Gene3D" id="3.40.50.150">
    <property type="entry name" value="Vaccinia Virus protein VP39"/>
    <property type="match status" value="1"/>
</dbReference>
<dbReference type="SUPFAM" id="SSF53335">
    <property type="entry name" value="S-adenosyl-L-methionine-dependent methyltransferases"/>
    <property type="match status" value="1"/>
</dbReference>
<evidence type="ECO:0000313" key="6">
    <source>
        <dbReference type="EMBL" id="NWJ57946.1"/>
    </source>
</evidence>
<protein>
    <recommendedName>
        <fullName evidence="3">Type II methyltransferase</fullName>
        <ecNumber evidence="3">2.1.1.113</ecNumber>
    </recommendedName>
    <alternativeName>
        <fullName evidence="3">N-4 cytosine-specific methyltransferase</fullName>
    </alternativeName>
</protein>
<organism evidence="6 7">
    <name type="scientific">Marine Group I thaumarchaeote</name>
    <dbReference type="NCBI Taxonomy" id="2511932"/>
    <lineage>
        <taxon>Archaea</taxon>
        <taxon>Nitrososphaerota</taxon>
        <taxon>Marine Group I</taxon>
    </lineage>
</organism>
<comment type="caution">
    <text evidence="6">The sequence shown here is derived from an EMBL/GenBank/DDBJ whole genome shotgun (WGS) entry which is preliminary data.</text>
</comment>
<comment type="similarity">
    <text evidence="3">Belongs to the N(4)/N(6)-methyltransferase family.</text>
</comment>
<dbReference type="GO" id="GO:0008170">
    <property type="term" value="F:N-methyltransferase activity"/>
    <property type="evidence" value="ECO:0007669"/>
    <property type="project" value="InterPro"/>
</dbReference>
<keyword evidence="3" id="KW-0680">Restriction system</keyword>
<name>A0A7K4MXC2_9ARCH</name>
<dbReference type="EMBL" id="JACATH010000029">
    <property type="protein sequence ID" value="NWJ57946.1"/>
    <property type="molecule type" value="Genomic_DNA"/>
</dbReference>
<dbReference type="InterPro" id="IPR002941">
    <property type="entry name" value="DNA_methylase_N4/N6"/>
</dbReference>
<dbReference type="InterPro" id="IPR029063">
    <property type="entry name" value="SAM-dependent_MTases_sf"/>
</dbReference>
<feature type="region of interest" description="Disordered" evidence="4">
    <location>
        <begin position="132"/>
        <end position="163"/>
    </location>
</feature>
<gene>
    <name evidence="6" type="ORF">HX858_09420</name>
</gene>
<sequence>MNEPKLYCGDCLEVMKTIPDNHIDMVFCDLPYGTTRNKWDVIISFEKLWEQYNRIVKDNGAVVLTSQQPFTSKLIISNIKNFRYEWIWEKNKATGHLNAKKMPMKAHENICIFYKKLPTYNPQKTIGHKPINVVKPKSDIPPPKVKRNYGHVPNTFGNDGTTTDRYPRTIQRFPVVNNDDPSKWHPTQKPIGLMEYFIKTYSNEGEIVLDNCMGSGSTGVACIKTNRKFIGIELDEEYFKLASNWIKEKELMKFVIL</sequence>
<evidence type="ECO:0000256" key="2">
    <source>
        <dbReference type="ARBA" id="ARBA00022679"/>
    </source>
</evidence>
<keyword evidence="3" id="KW-0949">S-adenosyl-L-methionine</keyword>
<dbReference type="GO" id="GO:0009307">
    <property type="term" value="P:DNA restriction-modification system"/>
    <property type="evidence" value="ECO:0007669"/>
    <property type="project" value="UniProtKB-KW"/>
</dbReference>
<dbReference type="GO" id="GO:0003677">
    <property type="term" value="F:DNA binding"/>
    <property type="evidence" value="ECO:0007669"/>
    <property type="project" value="InterPro"/>
</dbReference>
<dbReference type="GO" id="GO:0015667">
    <property type="term" value="F:site-specific DNA-methyltransferase (cytosine-N4-specific) activity"/>
    <property type="evidence" value="ECO:0007669"/>
    <property type="project" value="UniProtKB-EC"/>
</dbReference>
<reference evidence="6 7" key="1">
    <citation type="journal article" date="2019" name="Environ. Microbiol.">
        <title>Genomics insights into ecotype formation of ammonia-oxidizing archaea in the deep ocean.</title>
        <authorList>
            <person name="Wang Y."/>
            <person name="Huang J.M."/>
            <person name="Cui G.J."/>
            <person name="Nunoura T."/>
            <person name="Takaki Y."/>
            <person name="Li W.L."/>
            <person name="Li J."/>
            <person name="Gao Z.M."/>
            <person name="Takai K."/>
            <person name="Zhang A.Q."/>
            <person name="Stepanauskas R."/>
        </authorList>
    </citation>
    <scope>NUCLEOTIDE SEQUENCE [LARGE SCALE GENOMIC DNA]</scope>
    <source>
        <strain evidence="6 7">L15a</strain>
    </source>
</reference>
<dbReference type="GO" id="GO:0032259">
    <property type="term" value="P:methylation"/>
    <property type="evidence" value="ECO:0007669"/>
    <property type="project" value="UniProtKB-KW"/>
</dbReference>
<evidence type="ECO:0000313" key="7">
    <source>
        <dbReference type="Proteomes" id="UP000575480"/>
    </source>
</evidence>
<keyword evidence="2 6" id="KW-0808">Transferase</keyword>